<feature type="domain" description="DNA mismatch repair protein S5" evidence="6">
    <location>
        <begin position="217"/>
        <end position="352"/>
    </location>
</feature>
<feature type="region of interest" description="Disordered" evidence="4">
    <location>
        <begin position="422"/>
        <end position="452"/>
    </location>
</feature>
<dbReference type="GO" id="GO:0032300">
    <property type="term" value="C:mismatch repair complex"/>
    <property type="evidence" value="ECO:0007669"/>
    <property type="project" value="InterPro"/>
</dbReference>
<dbReference type="GO" id="GO:0006298">
    <property type="term" value="P:mismatch repair"/>
    <property type="evidence" value="ECO:0007669"/>
    <property type="project" value="InterPro"/>
</dbReference>
<feature type="region of interest" description="Disordered" evidence="4">
    <location>
        <begin position="371"/>
        <end position="408"/>
    </location>
</feature>
<evidence type="ECO:0000256" key="3">
    <source>
        <dbReference type="ARBA" id="ARBA00023204"/>
    </source>
</evidence>
<evidence type="ECO:0000256" key="2">
    <source>
        <dbReference type="ARBA" id="ARBA00022763"/>
    </source>
</evidence>
<dbReference type="InterPro" id="IPR038973">
    <property type="entry name" value="MutL/Mlh/Pms-like"/>
</dbReference>
<dbReference type="Gene3D" id="3.30.1370.100">
    <property type="entry name" value="MutL, C-terminal domain, regulatory subdomain"/>
    <property type="match status" value="1"/>
</dbReference>
<dbReference type="Gene3D" id="3.30.565.10">
    <property type="entry name" value="Histidine kinase-like ATPase, C-terminal domain"/>
    <property type="match status" value="1"/>
</dbReference>
<dbReference type="SMART" id="SM00853">
    <property type="entry name" value="MutL_C"/>
    <property type="match status" value="1"/>
</dbReference>
<dbReference type="InterPro" id="IPR002099">
    <property type="entry name" value="MutL/Mlh/PMS"/>
</dbReference>
<dbReference type="Pfam" id="PF01119">
    <property type="entry name" value="DNA_mis_repair"/>
    <property type="match status" value="1"/>
</dbReference>
<dbReference type="Gene3D" id="3.30.1540.20">
    <property type="entry name" value="MutL, C-terminal domain, dimerisation subdomain"/>
    <property type="match status" value="1"/>
</dbReference>
<dbReference type="SMART" id="SM01340">
    <property type="entry name" value="DNA_mis_repair"/>
    <property type="match status" value="1"/>
</dbReference>
<evidence type="ECO:0000313" key="8">
    <source>
        <dbReference type="Proteomes" id="UP001237642"/>
    </source>
</evidence>
<dbReference type="InterPro" id="IPR037198">
    <property type="entry name" value="MutL_C_sf"/>
</dbReference>
<gene>
    <name evidence="7" type="ORF">POM88_022257</name>
</gene>
<dbReference type="FunFam" id="3.30.1370.100:FF:000007">
    <property type="entry name" value="MUTL protein homolog 3"/>
    <property type="match status" value="1"/>
</dbReference>
<keyword evidence="3" id="KW-0234">DNA repair</keyword>
<dbReference type="Pfam" id="PF13589">
    <property type="entry name" value="HATPase_c_3"/>
    <property type="match status" value="1"/>
</dbReference>
<dbReference type="PANTHER" id="PTHR10073">
    <property type="entry name" value="DNA MISMATCH REPAIR PROTEIN MLH, PMS, MUTL"/>
    <property type="match status" value="1"/>
</dbReference>
<dbReference type="AlphaFoldDB" id="A0AAD8IHH9"/>
<dbReference type="Proteomes" id="UP001237642">
    <property type="component" value="Unassembled WGS sequence"/>
</dbReference>
<feature type="compositionally biased region" description="Polar residues" evidence="4">
    <location>
        <begin position="422"/>
        <end position="440"/>
    </location>
</feature>
<reference evidence="7" key="2">
    <citation type="submission" date="2023-05" db="EMBL/GenBank/DDBJ databases">
        <authorList>
            <person name="Schelkunov M.I."/>
        </authorList>
    </citation>
    <scope>NUCLEOTIDE SEQUENCE</scope>
    <source>
        <strain evidence="7">Hsosn_3</strain>
        <tissue evidence="7">Leaf</tissue>
    </source>
</reference>
<dbReference type="SUPFAM" id="SSF118116">
    <property type="entry name" value="DNA mismatch repair protein MutL"/>
    <property type="match status" value="1"/>
</dbReference>
<sequence length="1239" mass="137958">MERGIIKPLPETVKSSVRSGVLVFDFTRVVEELIYNSLDAGATKVSVAVAVGTGYIKVTDNGSGITRDGLVLLGERYATSKFDQMGDLDSTTGSFGSRGEALGSISDVSLLEVVTKAHGRPNGYRKVMKGCKCLYLGIDDNRHDVGTTVTVHDLFYNQPVRRKQLQSSPRKVLHILRECVLKIAIVHLKVNINVFDIEYSEDELLCSHPSSSPLPLLKSNLGLDPSVMLHEFDVSDGILNISGYISGPCETFAGKAVQYVYINSRFIWKGPIHKLLSQLAAKFDDIGLCNDINGSGNGKRCRIQSNPSYILNLGCPTSLYDLTFEPARTSVEFKDWDHILTFLEKAITKIWNEYMSYGRCTNDDDVALRNDNTWKEGDDSVTTEDMETHYEKKRKRSQTQFSQAAPDVPLPQHKMLTESFNHMSPCSSNKFSGLKSSRTTSEPEKNQAKKASSCQTKYSDQLCDRLMSSCAEAIDQQNGCHLEAPAGKMYFAEDYLFENKFTSKRSNKHLDPSKDAKCNNLSLIVDTGITDTSTFSKSAHCFEVSNDVEVISDSLKEGKYFLRSCSSRRGLSPIRAFPPSRRVDYKYNAFENQEHCSDRTGMVDLRVVDDHNPILESGEGERASMWCSPGFTNEDVMFMDPDITAKDPVQLFQIGSSFDEDSDLSLDLGFQKYGSRQSFSKFGRSCVTPESSAETKLLEADHFSNEPVHENCKIATYNYLGDKEDEDCFPGFDNMENNFGHLNCFASSRMEDSGRGDYPSSQKDICNFDIKDVDYNLLPNVFDDEVKRLCPKPFGRDKGSSATALSHRVLSRINIDANKDGRSEIRAGEKAYGKRPRSQSAPPYYSGKRKFSILNSYSYTGALNTEVVSTHDVSILKEAYVMEHDKQISANDSLNDTRPDTRKADFIEVQDCETPTDFQNLHANMHSKDSTPGKSLETRDLLASEIKWRSSSQVSTSGENLNNLHNKDAIILDISSGILHLAGDALVPKSIKKDSLKGAKVLQQVDKKYIPVVGGGVLAFIDQHAADERIRLEELRSKVLAGEMKTTTYLDVEQELVLPEFGHQLLQNYAELIRNWGWICSINSESSRSFKKNLKLLHSQSSVATLIAVPCILGVSLTDGDLLEFLQQLSDTDGSSAVPPSVLRVLNFKACRGAIMFGDALLPSECSLIVEELKQTSLCFQCAHGRPTTAPLVNLELLHKQILKLGPRSSSNELWQGLRRHEVSLQRAVQRLDAARGHS</sequence>
<reference evidence="7" key="1">
    <citation type="submission" date="2023-02" db="EMBL/GenBank/DDBJ databases">
        <title>Genome of toxic invasive species Heracleum sosnowskyi carries increased number of genes despite the absence of recent whole-genome duplications.</title>
        <authorList>
            <person name="Schelkunov M."/>
            <person name="Shtratnikova V."/>
            <person name="Makarenko M."/>
            <person name="Klepikova A."/>
            <person name="Omelchenko D."/>
            <person name="Novikova G."/>
            <person name="Obukhova E."/>
            <person name="Bogdanov V."/>
            <person name="Penin A."/>
            <person name="Logacheva M."/>
        </authorList>
    </citation>
    <scope>NUCLEOTIDE SEQUENCE</scope>
    <source>
        <strain evidence="7">Hsosn_3</strain>
        <tissue evidence="7">Leaf</tissue>
    </source>
</reference>
<dbReference type="InterPro" id="IPR042120">
    <property type="entry name" value="MutL_C_dimsub"/>
</dbReference>
<dbReference type="InterPro" id="IPR013507">
    <property type="entry name" value="DNA_mismatch_S5_2-like"/>
</dbReference>
<comment type="caution">
    <text evidence="7">The sequence shown here is derived from an EMBL/GenBank/DDBJ whole genome shotgun (WGS) entry which is preliminary data.</text>
</comment>
<evidence type="ECO:0000259" key="6">
    <source>
        <dbReference type="SMART" id="SM01340"/>
    </source>
</evidence>
<comment type="similarity">
    <text evidence="1">Belongs to the DNA mismatch repair MutL/HexB family.</text>
</comment>
<dbReference type="InterPro" id="IPR014721">
    <property type="entry name" value="Ribsml_uS5_D2-typ_fold_subgr"/>
</dbReference>
<dbReference type="SUPFAM" id="SSF54211">
    <property type="entry name" value="Ribosomal protein S5 domain 2-like"/>
    <property type="match status" value="1"/>
</dbReference>
<dbReference type="InterPro" id="IPR036890">
    <property type="entry name" value="HATPase_C_sf"/>
</dbReference>
<proteinExistence type="inferred from homology"/>
<dbReference type="InterPro" id="IPR042121">
    <property type="entry name" value="MutL_C_regsub"/>
</dbReference>
<protein>
    <submittedName>
        <fullName evidence="7">DNA mismatch repair protein MLH3</fullName>
    </submittedName>
</protein>
<dbReference type="GO" id="GO:0140664">
    <property type="term" value="F:ATP-dependent DNA damage sensor activity"/>
    <property type="evidence" value="ECO:0007669"/>
    <property type="project" value="InterPro"/>
</dbReference>
<dbReference type="Gene3D" id="3.30.230.10">
    <property type="match status" value="1"/>
</dbReference>
<dbReference type="EMBL" id="JAUIZM010000005">
    <property type="protein sequence ID" value="KAK1384522.1"/>
    <property type="molecule type" value="Genomic_DNA"/>
</dbReference>
<dbReference type="InterPro" id="IPR014790">
    <property type="entry name" value="MutL_C"/>
</dbReference>
<dbReference type="GO" id="GO:0005524">
    <property type="term" value="F:ATP binding"/>
    <property type="evidence" value="ECO:0007669"/>
    <property type="project" value="InterPro"/>
</dbReference>
<evidence type="ECO:0000256" key="4">
    <source>
        <dbReference type="SAM" id="MobiDB-lite"/>
    </source>
</evidence>
<dbReference type="SUPFAM" id="SSF55874">
    <property type="entry name" value="ATPase domain of HSP90 chaperone/DNA topoisomerase II/histidine kinase"/>
    <property type="match status" value="1"/>
</dbReference>
<dbReference type="GO" id="GO:0030983">
    <property type="term" value="F:mismatched DNA binding"/>
    <property type="evidence" value="ECO:0007669"/>
    <property type="project" value="InterPro"/>
</dbReference>
<dbReference type="PANTHER" id="PTHR10073:SF47">
    <property type="entry name" value="DNA MISMATCH REPAIR PROTEIN MLH3"/>
    <property type="match status" value="1"/>
</dbReference>
<evidence type="ECO:0000259" key="5">
    <source>
        <dbReference type="SMART" id="SM00853"/>
    </source>
</evidence>
<keyword evidence="8" id="KW-1185">Reference proteome</keyword>
<dbReference type="NCBIfam" id="TIGR00585">
    <property type="entry name" value="mutl"/>
    <property type="match status" value="1"/>
</dbReference>
<dbReference type="InterPro" id="IPR020568">
    <property type="entry name" value="Ribosomal_Su5_D2-typ_SF"/>
</dbReference>
<keyword evidence="2" id="KW-0227">DNA damage</keyword>
<organism evidence="7 8">
    <name type="scientific">Heracleum sosnowskyi</name>
    <dbReference type="NCBI Taxonomy" id="360622"/>
    <lineage>
        <taxon>Eukaryota</taxon>
        <taxon>Viridiplantae</taxon>
        <taxon>Streptophyta</taxon>
        <taxon>Embryophyta</taxon>
        <taxon>Tracheophyta</taxon>
        <taxon>Spermatophyta</taxon>
        <taxon>Magnoliopsida</taxon>
        <taxon>eudicotyledons</taxon>
        <taxon>Gunneridae</taxon>
        <taxon>Pentapetalae</taxon>
        <taxon>asterids</taxon>
        <taxon>campanulids</taxon>
        <taxon>Apiales</taxon>
        <taxon>Apiaceae</taxon>
        <taxon>Apioideae</taxon>
        <taxon>apioid superclade</taxon>
        <taxon>Tordylieae</taxon>
        <taxon>Tordyliinae</taxon>
        <taxon>Heracleum</taxon>
    </lineage>
</organism>
<feature type="domain" description="MutL C-terminal dimerisation" evidence="5">
    <location>
        <begin position="1001"/>
        <end position="1161"/>
    </location>
</feature>
<evidence type="ECO:0000313" key="7">
    <source>
        <dbReference type="EMBL" id="KAK1384522.1"/>
    </source>
</evidence>
<evidence type="ECO:0000256" key="1">
    <source>
        <dbReference type="ARBA" id="ARBA00006082"/>
    </source>
</evidence>
<accession>A0AAD8IHH9</accession>
<name>A0AAD8IHH9_9APIA</name>
<dbReference type="GO" id="GO:0016887">
    <property type="term" value="F:ATP hydrolysis activity"/>
    <property type="evidence" value="ECO:0007669"/>
    <property type="project" value="InterPro"/>
</dbReference>
<dbReference type="FunFam" id="3.30.565.10:FF:000003">
    <property type="entry name" value="DNA mismatch repair endonuclease MutL"/>
    <property type="match status" value="1"/>
</dbReference>
<dbReference type="Pfam" id="PF08676">
    <property type="entry name" value="MutL_C"/>
    <property type="match status" value="1"/>
</dbReference>